<dbReference type="AlphaFoldDB" id="A0A6J1LUD7"/>
<keyword evidence="1" id="KW-0812">Transmembrane</keyword>
<feature type="transmembrane region" description="Helical" evidence="1">
    <location>
        <begin position="309"/>
        <end position="329"/>
    </location>
</feature>
<organism evidence="2 6">
    <name type="scientific">Drosophila hydei</name>
    <name type="common">Fruit fly</name>
    <dbReference type="NCBI Taxonomy" id="7224"/>
    <lineage>
        <taxon>Eukaryota</taxon>
        <taxon>Metazoa</taxon>
        <taxon>Ecdysozoa</taxon>
        <taxon>Arthropoda</taxon>
        <taxon>Hexapoda</taxon>
        <taxon>Insecta</taxon>
        <taxon>Pterygota</taxon>
        <taxon>Neoptera</taxon>
        <taxon>Endopterygota</taxon>
        <taxon>Diptera</taxon>
        <taxon>Brachycera</taxon>
        <taxon>Muscomorpha</taxon>
        <taxon>Ephydroidea</taxon>
        <taxon>Drosophilidae</taxon>
        <taxon>Drosophila</taxon>
    </lineage>
</organism>
<dbReference type="InterPro" id="IPR043130">
    <property type="entry name" value="CDP-OH_PTrfase_TM_dom"/>
</dbReference>
<sequence>MIGPSSQISKILLTLLFLLIIFYIFMDIELYLRIHNYAIDRNYHINETSTSLASLEPSNVASDSSSALKIPTVEKEPSYEYNTWISCNLNPLCHITVKAILLDHTNHYLFAPLATIFDDVVGISQSTFITPNMISFFHVIVACVSGKLVASDSLGYRRLGVLLFQIRTFLDDLDGHVARVRKHIRGERSEIGTSGYYVDGLCDGLGCIALLLGIFFFLKNNPPRRGYSIIPMSDSKNPEPTIIPKMKATTRKVAKNVISFTGQLLLSSTAWNRYIAVYQNMLEREDVHSSQYQCQNYIFKSTLFFCVAWMWRIVNVHALLHCVLLSIFCDKLWDFLRAIRYSGYIILLVAICLTEMHILEAQNYIFNSSACSNISL</sequence>
<keyword evidence="1" id="KW-0472">Membrane</keyword>
<evidence type="ECO:0000313" key="6">
    <source>
        <dbReference type="RefSeq" id="XP_023171695.1"/>
    </source>
</evidence>
<dbReference type="KEGG" id="dhe:111600017"/>
<proteinExistence type="predicted"/>
<reference evidence="3 4" key="1">
    <citation type="submission" date="2025-04" db="UniProtKB">
        <authorList>
            <consortium name="RefSeq"/>
        </authorList>
    </citation>
    <scope>IDENTIFICATION</scope>
    <source>
        <strain evidence="3 4">15085-1641.00</strain>
        <tissue evidence="3 4">Whole body</tissue>
    </source>
</reference>
<evidence type="ECO:0000313" key="2">
    <source>
        <dbReference type="Proteomes" id="UP000504633"/>
    </source>
</evidence>
<dbReference type="GO" id="GO:0016020">
    <property type="term" value="C:membrane"/>
    <property type="evidence" value="ECO:0007669"/>
    <property type="project" value="InterPro"/>
</dbReference>
<dbReference type="InterPro" id="IPR000462">
    <property type="entry name" value="CDP-OH_P_trans"/>
</dbReference>
<dbReference type="RefSeq" id="XP_023171694.1">
    <property type="nucleotide sequence ID" value="XM_023315926.2"/>
</dbReference>
<dbReference type="GO" id="GO:0016780">
    <property type="term" value="F:phosphotransferase activity, for other substituted phosphate groups"/>
    <property type="evidence" value="ECO:0007669"/>
    <property type="project" value="InterPro"/>
</dbReference>
<gene>
    <name evidence="3 4 5 6" type="primary">LOC111600017</name>
</gene>
<dbReference type="CTD" id="37782"/>
<dbReference type="Gene3D" id="1.20.120.1760">
    <property type="match status" value="1"/>
</dbReference>
<dbReference type="Pfam" id="PF01066">
    <property type="entry name" value="CDP-OH_P_transf"/>
    <property type="match status" value="1"/>
</dbReference>
<accession>A0A6J1LUD7</accession>
<evidence type="ECO:0000313" key="4">
    <source>
        <dbReference type="RefSeq" id="XP_023171693.1"/>
    </source>
</evidence>
<dbReference type="Proteomes" id="UP000504633">
    <property type="component" value="Unplaced"/>
</dbReference>
<dbReference type="GO" id="GO:0008654">
    <property type="term" value="P:phospholipid biosynthetic process"/>
    <property type="evidence" value="ECO:0007669"/>
    <property type="project" value="InterPro"/>
</dbReference>
<protein>
    <submittedName>
        <fullName evidence="3 4">Ceramide phosphoethanolamine synthase</fullName>
    </submittedName>
</protein>
<name>A0A6J1LUD7_DROHY</name>
<dbReference type="RefSeq" id="XP_023171693.1">
    <property type="nucleotide sequence ID" value="XM_023315925.2"/>
</dbReference>
<dbReference type="OrthoDB" id="10253254at2759"/>
<dbReference type="RefSeq" id="XP_023171692.1">
    <property type="nucleotide sequence ID" value="XM_023315924.2"/>
</dbReference>
<dbReference type="GeneID" id="111600017"/>
<dbReference type="OMA" id="QYQCQNY"/>
<dbReference type="RefSeq" id="XP_023171695.1">
    <property type="nucleotide sequence ID" value="XM_023315927.2"/>
</dbReference>
<feature type="transmembrane region" description="Helical" evidence="1">
    <location>
        <begin position="12"/>
        <end position="32"/>
    </location>
</feature>
<evidence type="ECO:0000313" key="3">
    <source>
        <dbReference type="RefSeq" id="XP_023171692.1"/>
    </source>
</evidence>
<feature type="transmembrane region" description="Helical" evidence="1">
    <location>
        <begin position="341"/>
        <end position="359"/>
    </location>
</feature>
<evidence type="ECO:0000256" key="1">
    <source>
        <dbReference type="SAM" id="Phobius"/>
    </source>
</evidence>
<evidence type="ECO:0000313" key="5">
    <source>
        <dbReference type="RefSeq" id="XP_023171694.1"/>
    </source>
</evidence>
<feature type="transmembrane region" description="Helical" evidence="1">
    <location>
        <begin position="196"/>
        <end position="218"/>
    </location>
</feature>
<keyword evidence="2" id="KW-1185">Reference proteome</keyword>
<keyword evidence="1" id="KW-1133">Transmembrane helix</keyword>